<evidence type="ECO:0000313" key="2">
    <source>
        <dbReference type="Proteomes" id="UP000424527"/>
    </source>
</evidence>
<dbReference type="AlphaFoldDB" id="A0A6G0HNY7"/>
<dbReference type="Proteomes" id="UP000424527">
    <property type="component" value="Unassembled WGS sequence"/>
</dbReference>
<comment type="caution">
    <text evidence="1">The sequence shown here is derived from an EMBL/GenBank/DDBJ whole genome shotgun (WGS) entry which is preliminary data.</text>
</comment>
<gene>
    <name evidence="1" type="ORF">D5F01_LYC21521</name>
</gene>
<reference evidence="1 2" key="1">
    <citation type="submission" date="2019-07" db="EMBL/GenBank/DDBJ databases">
        <title>Chromosome genome assembly for large yellow croaker.</title>
        <authorList>
            <person name="Xiao S."/>
        </authorList>
    </citation>
    <scope>NUCLEOTIDE SEQUENCE [LARGE SCALE GENOMIC DNA]</scope>
    <source>
        <strain evidence="1">JMULYC20181020</strain>
        <tissue evidence="1">Muscle</tissue>
    </source>
</reference>
<accession>A0A6G0HNY7</accession>
<organism evidence="1 2">
    <name type="scientific">Larimichthys crocea</name>
    <name type="common">Large yellow croaker</name>
    <name type="synonym">Pseudosciaena crocea</name>
    <dbReference type="NCBI Taxonomy" id="215358"/>
    <lineage>
        <taxon>Eukaryota</taxon>
        <taxon>Metazoa</taxon>
        <taxon>Chordata</taxon>
        <taxon>Craniata</taxon>
        <taxon>Vertebrata</taxon>
        <taxon>Euteleostomi</taxon>
        <taxon>Actinopterygii</taxon>
        <taxon>Neopterygii</taxon>
        <taxon>Teleostei</taxon>
        <taxon>Neoteleostei</taxon>
        <taxon>Acanthomorphata</taxon>
        <taxon>Eupercaria</taxon>
        <taxon>Sciaenidae</taxon>
        <taxon>Larimichthys</taxon>
    </lineage>
</organism>
<keyword evidence="2" id="KW-1185">Reference proteome</keyword>
<proteinExistence type="predicted"/>
<protein>
    <submittedName>
        <fullName evidence="1">Uncharacterized protein</fullName>
    </submittedName>
</protein>
<name>A0A6G0HNY7_LARCR</name>
<sequence length="161" mass="18807">MARVKMPSLLEAIEKALPRDPRRRYRFFGYLAAYLSSIYGHRTGVLTRMHVKEVKEAVGDDERGYLINVMEHKNVRKFGPAQLYLEAEEYGWFRTWLRLRNRTVPTQLLFIFGPRRGEGHHPILSMAWVEMELKGTPSLMDIRTTVSTYESKTQNTSIQCV</sequence>
<evidence type="ECO:0000313" key="1">
    <source>
        <dbReference type="EMBL" id="KAE8280949.1"/>
    </source>
</evidence>
<dbReference type="EMBL" id="REGW02000021">
    <property type="protein sequence ID" value="KAE8280949.1"/>
    <property type="molecule type" value="Genomic_DNA"/>
</dbReference>